<feature type="compositionally biased region" description="Polar residues" evidence="1">
    <location>
        <begin position="30"/>
        <end position="40"/>
    </location>
</feature>
<keyword evidence="3" id="KW-1185">Reference proteome</keyword>
<evidence type="ECO:0000313" key="3">
    <source>
        <dbReference type="Proteomes" id="UP000256964"/>
    </source>
</evidence>
<gene>
    <name evidence="2" type="ORF">OH76DRAFT_1487015</name>
</gene>
<name>A0A371CWE1_9APHY</name>
<protein>
    <submittedName>
        <fullName evidence="2">Uncharacterized protein</fullName>
    </submittedName>
</protein>
<evidence type="ECO:0000256" key="1">
    <source>
        <dbReference type="SAM" id="MobiDB-lite"/>
    </source>
</evidence>
<accession>A0A371CWE1</accession>
<sequence>MTSTKRKNPARGANTADVEMKRARLDDRSSPSPVTVSENSAGVGRDGIEGTRASTPSDWEGSRDGVETPGTDADFAPVAVEQSGDTLGDLTAPTGDAVVTDPVVEPAQPDLDVNDPGGAVPPAADDVLNVTPLTSDSTPHHPSFVGMAYVPYEDLQRAVGFAQKDEASTKRYALSKIPADASWGTTPSTERLLCDKSGTPLTCWLLSTIHSKWFYNMNGDPQSRVNVGLKLPFVGDYDALRRLYGKGRPKREIVPDVVYASRMMSRQPKGEDATIILPFTALYDARERFRPKKDMTAISPQAIGKGDLVLVETLVSRWKTSKDKKNRKGWSLWDVGFELQAISHLFDAPEGRLNRIVRGSTISPHATPIYDSLRSGYWDRPNRSATWFANRRPVKVCVLAEVLLADVLHGDDLLPRAFIDLHLLRETDRIAFGDLMRLAHPPPPARFVPQTVTASLSMSAIRSVLPATYDASKRLRPARCMPRLEFIELRPGDIVLVEMFCTRTVYIDKDIIIHPRPSPPLSLASVPISASLP</sequence>
<dbReference type="EMBL" id="KZ857448">
    <property type="protein sequence ID" value="RDX44577.1"/>
    <property type="molecule type" value="Genomic_DNA"/>
</dbReference>
<feature type="compositionally biased region" description="Basic and acidic residues" evidence="1">
    <location>
        <begin position="18"/>
        <end position="29"/>
    </location>
</feature>
<reference evidence="2 3" key="1">
    <citation type="journal article" date="2018" name="Biotechnol. Biofuels">
        <title>Integrative visual omics of the white-rot fungus Polyporus brumalis exposes the biotechnological potential of its oxidative enzymes for delignifying raw plant biomass.</title>
        <authorList>
            <person name="Miyauchi S."/>
            <person name="Rancon A."/>
            <person name="Drula E."/>
            <person name="Hage H."/>
            <person name="Chaduli D."/>
            <person name="Favel A."/>
            <person name="Grisel S."/>
            <person name="Henrissat B."/>
            <person name="Herpoel-Gimbert I."/>
            <person name="Ruiz-Duenas F.J."/>
            <person name="Chevret D."/>
            <person name="Hainaut M."/>
            <person name="Lin J."/>
            <person name="Wang M."/>
            <person name="Pangilinan J."/>
            <person name="Lipzen A."/>
            <person name="Lesage-Meessen L."/>
            <person name="Navarro D."/>
            <person name="Riley R."/>
            <person name="Grigoriev I.V."/>
            <person name="Zhou S."/>
            <person name="Raouche S."/>
            <person name="Rosso M.N."/>
        </authorList>
    </citation>
    <scope>NUCLEOTIDE SEQUENCE [LARGE SCALE GENOMIC DNA]</scope>
    <source>
        <strain evidence="2 3">BRFM 1820</strain>
    </source>
</reference>
<dbReference type="OrthoDB" id="3269308at2759"/>
<organism evidence="2 3">
    <name type="scientific">Lentinus brumalis</name>
    <dbReference type="NCBI Taxonomy" id="2498619"/>
    <lineage>
        <taxon>Eukaryota</taxon>
        <taxon>Fungi</taxon>
        <taxon>Dikarya</taxon>
        <taxon>Basidiomycota</taxon>
        <taxon>Agaricomycotina</taxon>
        <taxon>Agaricomycetes</taxon>
        <taxon>Polyporales</taxon>
        <taxon>Polyporaceae</taxon>
        <taxon>Lentinus</taxon>
    </lineage>
</organism>
<dbReference type="Proteomes" id="UP000256964">
    <property type="component" value="Unassembled WGS sequence"/>
</dbReference>
<evidence type="ECO:0000313" key="2">
    <source>
        <dbReference type="EMBL" id="RDX44577.1"/>
    </source>
</evidence>
<feature type="region of interest" description="Disordered" evidence="1">
    <location>
        <begin position="1"/>
        <end position="73"/>
    </location>
</feature>
<proteinExistence type="predicted"/>
<dbReference type="AlphaFoldDB" id="A0A371CWE1"/>